<evidence type="ECO:0000256" key="7">
    <source>
        <dbReference type="SAM" id="Phobius"/>
    </source>
</evidence>
<sequence length="310" mass="35625">MKPLLSIVSPCYDEEGNIDELYRRILAAVALETKYEFEFIFIDNHSNDGTVDKLRALAKVDQRVKVILNTRNFGHIRSPYYGILQSRGKATIYLASDLQDPPEMIPQFIREWEAGYRIVMAVKPESKTSAWMHALRRAYYHFLDGISDVSLLKNSTGFGLYDLVVVDLLRNIEDPYPYLRGLICELGYEIKTIAFSQPRRARGISKNNFYTLYDIAMLGVVSHSKVPIRMAAFTGIVLGTLSMLLAFGFFIVKVLYWKEIPFGFAPILIGMFFLFGVQFFFMGMLGEYIGSIHTYVQRRPIVVEQERINF</sequence>
<evidence type="ECO:0000259" key="8">
    <source>
        <dbReference type="Pfam" id="PF00535"/>
    </source>
</evidence>
<evidence type="ECO:0000256" key="6">
    <source>
        <dbReference type="ARBA" id="ARBA00023136"/>
    </source>
</evidence>
<keyword evidence="2 9" id="KW-0328">Glycosyltransferase</keyword>
<organism evidence="9">
    <name type="scientific">mine drainage metagenome</name>
    <dbReference type="NCBI Taxonomy" id="410659"/>
    <lineage>
        <taxon>unclassified sequences</taxon>
        <taxon>metagenomes</taxon>
        <taxon>ecological metagenomes</taxon>
    </lineage>
</organism>
<comment type="caution">
    <text evidence="9">The sequence shown here is derived from an EMBL/GenBank/DDBJ whole genome shotgun (WGS) entry which is preliminary data.</text>
</comment>
<evidence type="ECO:0000256" key="3">
    <source>
        <dbReference type="ARBA" id="ARBA00022679"/>
    </source>
</evidence>
<dbReference type="PANTHER" id="PTHR48090:SF1">
    <property type="entry name" value="PROPHAGE BACTOPRENOL GLUCOSYL TRANSFERASE HOMOLOG"/>
    <property type="match status" value="1"/>
</dbReference>
<dbReference type="PANTHER" id="PTHR48090">
    <property type="entry name" value="UNDECAPRENYL-PHOSPHATE 4-DEOXY-4-FORMAMIDO-L-ARABINOSE TRANSFERASE-RELATED"/>
    <property type="match status" value="1"/>
</dbReference>
<evidence type="ECO:0000313" key="9">
    <source>
        <dbReference type="EMBL" id="OIQ88009.1"/>
    </source>
</evidence>
<feature type="transmembrane region" description="Helical" evidence="7">
    <location>
        <begin position="231"/>
        <end position="252"/>
    </location>
</feature>
<evidence type="ECO:0000256" key="5">
    <source>
        <dbReference type="ARBA" id="ARBA00022989"/>
    </source>
</evidence>
<feature type="transmembrane region" description="Helical" evidence="7">
    <location>
        <begin position="264"/>
        <end position="289"/>
    </location>
</feature>
<dbReference type="Pfam" id="PF00535">
    <property type="entry name" value="Glycos_transf_2"/>
    <property type="match status" value="1"/>
</dbReference>
<keyword evidence="3 9" id="KW-0808">Transferase</keyword>
<feature type="domain" description="Glycosyltransferase 2-like" evidence="8">
    <location>
        <begin position="6"/>
        <end position="124"/>
    </location>
</feature>
<dbReference type="AlphaFoldDB" id="A0A1J5QWE1"/>
<dbReference type="GO" id="GO:0016757">
    <property type="term" value="F:glycosyltransferase activity"/>
    <property type="evidence" value="ECO:0007669"/>
    <property type="project" value="UniProtKB-KW"/>
</dbReference>
<evidence type="ECO:0000256" key="1">
    <source>
        <dbReference type="ARBA" id="ARBA00004141"/>
    </source>
</evidence>
<keyword evidence="5 7" id="KW-1133">Transmembrane helix</keyword>
<dbReference type="CDD" id="cd04187">
    <property type="entry name" value="DPM1_like_bac"/>
    <property type="match status" value="1"/>
</dbReference>
<dbReference type="InterPro" id="IPR050256">
    <property type="entry name" value="Glycosyltransferase_2"/>
</dbReference>
<protein>
    <submittedName>
        <fullName evidence="9">Putative glycosyltransferase CsbB</fullName>
        <ecNumber evidence="9">2.4.-.-</ecNumber>
    </submittedName>
</protein>
<dbReference type="EMBL" id="MLJW01000392">
    <property type="protein sequence ID" value="OIQ88009.1"/>
    <property type="molecule type" value="Genomic_DNA"/>
</dbReference>
<keyword evidence="4 7" id="KW-0812">Transmembrane</keyword>
<accession>A0A1J5QWE1</accession>
<comment type="subcellular location">
    <subcellularLocation>
        <location evidence="1">Membrane</location>
        <topology evidence="1">Multi-pass membrane protein</topology>
    </subcellularLocation>
</comment>
<dbReference type="SUPFAM" id="SSF53448">
    <property type="entry name" value="Nucleotide-diphospho-sugar transferases"/>
    <property type="match status" value="1"/>
</dbReference>
<keyword evidence="6 7" id="KW-0472">Membrane</keyword>
<evidence type="ECO:0000256" key="4">
    <source>
        <dbReference type="ARBA" id="ARBA00022692"/>
    </source>
</evidence>
<proteinExistence type="predicted"/>
<dbReference type="InterPro" id="IPR001173">
    <property type="entry name" value="Glyco_trans_2-like"/>
</dbReference>
<dbReference type="InterPro" id="IPR029044">
    <property type="entry name" value="Nucleotide-diphossugar_trans"/>
</dbReference>
<dbReference type="EC" id="2.4.-.-" evidence="9"/>
<evidence type="ECO:0000256" key="2">
    <source>
        <dbReference type="ARBA" id="ARBA00022676"/>
    </source>
</evidence>
<dbReference type="Gene3D" id="3.90.550.10">
    <property type="entry name" value="Spore Coat Polysaccharide Biosynthesis Protein SpsA, Chain A"/>
    <property type="match status" value="1"/>
</dbReference>
<name>A0A1J5QWE1_9ZZZZ</name>
<dbReference type="GO" id="GO:0005886">
    <property type="term" value="C:plasma membrane"/>
    <property type="evidence" value="ECO:0007669"/>
    <property type="project" value="TreeGrafter"/>
</dbReference>
<gene>
    <name evidence="9" type="primary">csbB_5</name>
    <name evidence="9" type="ORF">GALL_301010</name>
</gene>
<reference evidence="9" key="1">
    <citation type="submission" date="2016-10" db="EMBL/GenBank/DDBJ databases">
        <title>Sequence of Gallionella enrichment culture.</title>
        <authorList>
            <person name="Poehlein A."/>
            <person name="Muehling M."/>
            <person name="Daniel R."/>
        </authorList>
    </citation>
    <scope>NUCLEOTIDE SEQUENCE</scope>
</reference>